<organism evidence="2 3">
    <name type="scientific">Ditylenchus dipsaci</name>
    <dbReference type="NCBI Taxonomy" id="166011"/>
    <lineage>
        <taxon>Eukaryota</taxon>
        <taxon>Metazoa</taxon>
        <taxon>Ecdysozoa</taxon>
        <taxon>Nematoda</taxon>
        <taxon>Chromadorea</taxon>
        <taxon>Rhabditida</taxon>
        <taxon>Tylenchina</taxon>
        <taxon>Tylenchomorpha</taxon>
        <taxon>Sphaerularioidea</taxon>
        <taxon>Anguinidae</taxon>
        <taxon>Anguininae</taxon>
        <taxon>Ditylenchus</taxon>
    </lineage>
</organism>
<accession>A0A915D5T4</accession>
<name>A0A915D5T4_9BILA</name>
<evidence type="ECO:0000256" key="1">
    <source>
        <dbReference type="SAM" id="MobiDB-lite"/>
    </source>
</evidence>
<feature type="region of interest" description="Disordered" evidence="1">
    <location>
        <begin position="17"/>
        <end position="87"/>
    </location>
</feature>
<reference evidence="3" key="1">
    <citation type="submission" date="2022-11" db="UniProtKB">
        <authorList>
            <consortium name="WormBaseParasite"/>
        </authorList>
    </citation>
    <scope>IDENTIFICATION</scope>
</reference>
<protein>
    <submittedName>
        <fullName evidence="3">Uncharacterized protein</fullName>
    </submittedName>
</protein>
<dbReference type="AlphaFoldDB" id="A0A915D5T4"/>
<feature type="compositionally biased region" description="Low complexity" evidence="1">
    <location>
        <begin position="51"/>
        <end position="65"/>
    </location>
</feature>
<sequence length="87" mass="9291">MYGIKRFKALPSFQNTHKRLGQPICGGGSEGGEEKTYPLHFKRTKKQWREGSSPTTSTTTSTIGTSGDGQVVPSFSMAALSVGPGDQ</sequence>
<dbReference type="Proteomes" id="UP000887574">
    <property type="component" value="Unplaced"/>
</dbReference>
<dbReference type="WBParaSite" id="jg16346">
    <property type="protein sequence ID" value="jg16346"/>
    <property type="gene ID" value="jg16346"/>
</dbReference>
<evidence type="ECO:0000313" key="3">
    <source>
        <dbReference type="WBParaSite" id="jg16346"/>
    </source>
</evidence>
<proteinExistence type="predicted"/>
<keyword evidence="2" id="KW-1185">Reference proteome</keyword>
<evidence type="ECO:0000313" key="2">
    <source>
        <dbReference type="Proteomes" id="UP000887574"/>
    </source>
</evidence>